<comment type="caution">
    <text evidence="2">The sequence shown here is derived from an EMBL/GenBank/DDBJ whole genome shotgun (WGS) entry which is preliminary data.</text>
</comment>
<feature type="chain" id="PRO_5047481835" evidence="1">
    <location>
        <begin position="23"/>
        <end position="161"/>
    </location>
</feature>
<gene>
    <name evidence="2" type="ORF">BLNAU_17119</name>
</gene>
<evidence type="ECO:0000313" key="3">
    <source>
        <dbReference type="Proteomes" id="UP001281761"/>
    </source>
</evidence>
<keyword evidence="3" id="KW-1185">Reference proteome</keyword>
<proteinExistence type="predicted"/>
<keyword evidence="1" id="KW-0732">Signal</keyword>
<evidence type="ECO:0000256" key="1">
    <source>
        <dbReference type="SAM" id="SignalP"/>
    </source>
</evidence>
<reference evidence="2 3" key="1">
    <citation type="journal article" date="2022" name="bioRxiv">
        <title>Genomics of Preaxostyla Flagellates Illuminates Evolutionary Transitions and the Path Towards Mitochondrial Loss.</title>
        <authorList>
            <person name="Novak L.V.F."/>
            <person name="Treitli S.C."/>
            <person name="Pyrih J."/>
            <person name="Halakuc P."/>
            <person name="Pipaliya S.V."/>
            <person name="Vacek V."/>
            <person name="Brzon O."/>
            <person name="Soukal P."/>
            <person name="Eme L."/>
            <person name="Dacks J.B."/>
            <person name="Karnkowska A."/>
            <person name="Elias M."/>
            <person name="Hampl V."/>
        </authorList>
    </citation>
    <scope>NUCLEOTIDE SEQUENCE [LARGE SCALE GENOMIC DNA]</scope>
    <source>
        <strain evidence="2">NAU3</strain>
        <tissue evidence="2">Gut</tissue>
    </source>
</reference>
<protein>
    <submittedName>
        <fullName evidence="2">Uncharacterized protein</fullName>
    </submittedName>
</protein>
<organism evidence="2 3">
    <name type="scientific">Blattamonas nauphoetae</name>
    <dbReference type="NCBI Taxonomy" id="2049346"/>
    <lineage>
        <taxon>Eukaryota</taxon>
        <taxon>Metamonada</taxon>
        <taxon>Preaxostyla</taxon>
        <taxon>Oxymonadida</taxon>
        <taxon>Blattamonas</taxon>
    </lineage>
</organism>
<evidence type="ECO:0000313" key="2">
    <source>
        <dbReference type="EMBL" id="KAK2947892.1"/>
    </source>
</evidence>
<name>A0ABQ9XB63_9EUKA</name>
<accession>A0ABQ9XB63</accession>
<sequence>MTFLHGILDLCISILHNTLGLAVNGTVTDDRQLTQPSMNQVDPHHHIVIPDHEVFSTFFAMLGTLCHAFVSLVEGRFNDTVTKPQCFLPNSETDENPTLFSATFSTLSTLLVLPKSSSELISQEQFAHILSSILVLLPCPLLLTTYQADALVVIMSIQEIA</sequence>
<dbReference type="Proteomes" id="UP001281761">
    <property type="component" value="Unassembled WGS sequence"/>
</dbReference>
<dbReference type="EMBL" id="JARBJD010000188">
    <property type="protein sequence ID" value="KAK2947892.1"/>
    <property type="molecule type" value="Genomic_DNA"/>
</dbReference>
<feature type="signal peptide" evidence="1">
    <location>
        <begin position="1"/>
        <end position="22"/>
    </location>
</feature>